<evidence type="ECO:0000313" key="3">
    <source>
        <dbReference type="Proteomes" id="UP001321473"/>
    </source>
</evidence>
<keyword evidence="3" id="KW-1185">Reference proteome</keyword>
<sequence>MTTASHHRRLFLLQVSICLLRCDAHCDDWKDAGRPSWMPAWTPERRGAQHVRQHCITPATPTSATALRQCPAPPPDGNAPCLSPLLPMMIRQRSTSSPPDRCINATLATAALYGLGSTPTMTTAVYQLFISLKRFPAREPSRMDESGHAEGDHEVSICLLRCDAHCDDWKDAGRPSWMPAWTPERRGAQHVRQHCITPATPTSATALRQCPAPPPDGNAPCLSPLLPMMIRQRSTSSPPDRCINATLATAALYGLGSTPTMTTAVYQLFISLKRFPAREPSRMDESGHAEGDHEVSICLLRCDAHCDDWKDAGRPSWMPAWTPERRGAQHVRQHCITPATPTSATALRQCPAPPPDGNAPCLSPLLPMMIRQRSTSSPPDRCINATLATAALYGLGSTPTMTTAVYQLFISLKRFPAREPSRMDESGHAEGDHEVFICLLRCDAHCDDWKDAGRPSWMPAWTPELRGAQHALPTHRLLRSRESCDSLRFLCLRMNAT</sequence>
<dbReference type="EMBL" id="JARKHS020021371">
    <property type="protein sequence ID" value="KAK8770274.1"/>
    <property type="molecule type" value="Genomic_DNA"/>
</dbReference>
<evidence type="ECO:0008006" key="4">
    <source>
        <dbReference type="Google" id="ProtNLM"/>
    </source>
</evidence>
<dbReference type="AlphaFoldDB" id="A0AAQ4E6F6"/>
<proteinExistence type="predicted"/>
<feature type="signal peptide" evidence="1">
    <location>
        <begin position="1"/>
        <end position="24"/>
    </location>
</feature>
<evidence type="ECO:0000313" key="2">
    <source>
        <dbReference type="EMBL" id="KAK8770274.1"/>
    </source>
</evidence>
<accession>A0AAQ4E6F6</accession>
<feature type="chain" id="PRO_5042904418" description="Secreted protein" evidence="1">
    <location>
        <begin position="25"/>
        <end position="497"/>
    </location>
</feature>
<organism evidence="2 3">
    <name type="scientific">Amblyomma americanum</name>
    <name type="common">Lone star tick</name>
    <dbReference type="NCBI Taxonomy" id="6943"/>
    <lineage>
        <taxon>Eukaryota</taxon>
        <taxon>Metazoa</taxon>
        <taxon>Ecdysozoa</taxon>
        <taxon>Arthropoda</taxon>
        <taxon>Chelicerata</taxon>
        <taxon>Arachnida</taxon>
        <taxon>Acari</taxon>
        <taxon>Parasitiformes</taxon>
        <taxon>Ixodida</taxon>
        <taxon>Ixodoidea</taxon>
        <taxon>Ixodidae</taxon>
        <taxon>Amblyomminae</taxon>
        <taxon>Amblyomma</taxon>
    </lineage>
</organism>
<reference evidence="2 3" key="1">
    <citation type="journal article" date="2023" name="Arcadia Sci">
        <title>De novo assembly of a long-read Amblyomma americanum tick genome.</title>
        <authorList>
            <person name="Chou S."/>
            <person name="Poskanzer K.E."/>
            <person name="Rollins M."/>
            <person name="Thuy-Boun P.S."/>
        </authorList>
    </citation>
    <scope>NUCLEOTIDE SEQUENCE [LARGE SCALE GENOMIC DNA]</scope>
    <source>
        <strain evidence="2">F_SG_1</strain>
        <tissue evidence="2">Salivary glands</tissue>
    </source>
</reference>
<keyword evidence="1" id="KW-0732">Signal</keyword>
<dbReference type="Proteomes" id="UP001321473">
    <property type="component" value="Unassembled WGS sequence"/>
</dbReference>
<gene>
    <name evidence="2" type="ORF">V5799_013260</name>
</gene>
<comment type="caution">
    <text evidence="2">The sequence shown here is derived from an EMBL/GenBank/DDBJ whole genome shotgun (WGS) entry which is preliminary data.</text>
</comment>
<evidence type="ECO:0000256" key="1">
    <source>
        <dbReference type="SAM" id="SignalP"/>
    </source>
</evidence>
<name>A0AAQ4E6F6_AMBAM</name>
<protein>
    <recommendedName>
        <fullName evidence="4">Secreted protein</fullName>
    </recommendedName>
</protein>